<name>A0A2K3KGI8_TRIPR</name>
<evidence type="ECO:0000313" key="3">
    <source>
        <dbReference type="Proteomes" id="UP000236291"/>
    </source>
</evidence>
<dbReference type="AlphaFoldDB" id="A0A2K3KGI8"/>
<gene>
    <name evidence="2" type="ORF">L195_g062574</name>
</gene>
<dbReference type="Proteomes" id="UP000236291">
    <property type="component" value="Unassembled WGS sequence"/>
</dbReference>
<proteinExistence type="predicted"/>
<feature type="compositionally biased region" description="Basic and acidic residues" evidence="1">
    <location>
        <begin position="1"/>
        <end position="14"/>
    </location>
</feature>
<reference evidence="2 3" key="1">
    <citation type="journal article" date="2014" name="Am. J. Bot.">
        <title>Genome assembly and annotation for red clover (Trifolium pratense; Fabaceae).</title>
        <authorList>
            <person name="Istvanek J."/>
            <person name="Jaros M."/>
            <person name="Krenek A."/>
            <person name="Repkova J."/>
        </authorList>
    </citation>
    <scope>NUCLEOTIDE SEQUENCE [LARGE SCALE GENOMIC DNA]</scope>
    <source>
        <strain evidence="3">cv. Tatra</strain>
        <tissue evidence="2">Young leaves</tissue>
    </source>
</reference>
<organism evidence="2 3">
    <name type="scientific">Trifolium pratense</name>
    <name type="common">Red clover</name>
    <dbReference type="NCBI Taxonomy" id="57577"/>
    <lineage>
        <taxon>Eukaryota</taxon>
        <taxon>Viridiplantae</taxon>
        <taxon>Streptophyta</taxon>
        <taxon>Embryophyta</taxon>
        <taxon>Tracheophyta</taxon>
        <taxon>Spermatophyta</taxon>
        <taxon>Magnoliopsida</taxon>
        <taxon>eudicotyledons</taxon>
        <taxon>Gunneridae</taxon>
        <taxon>Pentapetalae</taxon>
        <taxon>rosids</taxon>
        <taxon>fabids</taxon>
        <taxon>Fabales</taxon>
        <taxon>Fabaceae</taxon>
        <taxon>Papilionoideae</taxon>
        <taxon>50 kb inversion clade</taxon>
        <taxon>NPAAA clade</taxon>
        <taxon>Hologalegina</taxon>
        <taxon>IRL clade</taxon>
        <taxon>Trifolieae</taxon>
        <taxon>Trifolium</taxon>
    </lineage>
</organism>
<comment type="caution">
    <text evidence="2">The sequence shown here is derived from an EMBL/GenBank/DDBJ whole genome shotgun (WGS) entry which is preliminary data.</text>
</comment>
<protein>
    <submittedName>
        <fullName evidence="2">Uncharacterized protein</fullName>
    </submittedName>
</protein>
<sequence>MKGKEEWRKGHAEEGTVVVGLDG</sequence>
<evidence type="ECO:0000313" key="2">
    <source>
        <dbReference type="EMBL" id="PNX65383.1"/>
    </source>
</evidence>
<feature type="non-terminal residue" evidence="2">
    <location>
        <position position="23"/>
    </location>
</feature>
<dbReference type="EMBL" id="ASHM01178810">
    <property type="protein sequence ID" value="PNX65383.1"/>
    <property type="molecule type" value="Genomic_DNA"/>
</dbReference>
<reference evidence="2 3" key="2">
    <citation type="journal article" date="2017" name="Front. Plant Sci.">
        <title>Gene Classification and Mining of Molecular Markers Useful in Red Clover (Trifolium pratense) Breeding.</title>
        <authorList>
            <person name="Istvanek J."/>
            <person name="Dluhosova J."/>
            <person name="Dluhos P."/>
            <person name="Patkova L."/>
            <person name="Nedelnik J."/>
            <person name="Repkova J."/>
        </authorList>
    </citation>
    <scope>NUCLEOTIDE SEQUENCE [LARGE SCALE GENOMIC DNA]</scope>
    <source>
        <strain evidence="3">cv. Tatra</strain>
        <tissue evidence="2">Young leaves</tissue>
    </source>
</reference>
<accession>A0A2K3KGI8</accession>
<feature type="region of interest" description="Disordered" evidence="1">
    <location>
        <begin position="1"/>
        <end position="23"/>
    </location>
</feature>
<evidence type="ECO:0000256" key="1">
    <source>
        <dbReference type="SAM" id="MobiDB-lite"/>
    </source>
</evidence>